<protein>
    <recommendedName>
        <fullName evidence="8">VTT domain-containing protein</fullName>
    </recommendedName>
</protein>
<keyword evidence="5 7" id="KW-1133">Transmembrane helix</keyword>
<feature type="transmembrane region" description="Helical" evidence="7">
    <location>
        <begin position="12"/>
        <end position="37"/>
    </location>
</feature>
<evidence type="ECO:0000256" key="6">
    <source>
        <dbReference type="ARBA" id="ARBA00023136"/>
    </source>
</evidence>
<reference evidence="9 10" key="2">
    <citation type="submission" date="2018-03" db="EMBL/GenBank/DDBJ databases">
        <title>The ancient ancestry and fast evolution of plastids.</title>
        <authorList>
            <person name="Moore K.R."/>
            <person name="Magnabosco C."/>
            <person name="Momper L."/>
            <person name="Gold D.A."/>
            <person name="Bosak T."/>
            <person name="Fournier G.P."/>
        </authorList>
    </citation>
    <scope>NUCLEOTIDE SEQUENCE [LARGE SCALE GENOMIC DNA]</scope>
    <source>
        <strain evidence="9 10">ULC18</strain>
    </source>
</reference>
<organism evidence="9 10">
    <name type="scientific">Stenomitos frigidus ULC18</name>
    <dbReference type="NCBI Taxonomy" id="2107698"/>
    <lineage>
        <taxon>Bacteria</taxon>
        <taxon>Bacillati</taxon>
        <taxon>Cyanobacteriota</taxon>
        <taxon>Cyanophyceae</taxon>
        <taxon>Leptolyngbyales</taxon>
        <taxon>Leptolyngbyaceae</taxon>
        <taxon>Stenomitos</taxon>
    </lineage>
</organism>
<comment type="caution">
    <text evidence="9">The sequence shown here is derived from an EMBL/GenBank/DDBJ whole genome shotgun (WGS) entry which is preliminary data.</text>
</comment>
<accession>A0A2T1ENQ0</accession>
<dbReference type="Proteomes" id="UP000239576">
    <property type="component" value="Unassembled WGS sequence"/>
</dbReference>
<dbReference type="EMBL" id="PVWK01000014">
    <property type="protein sequence ID" value="PSB34372.1"/>
    <property type="molecule type" value="Genomic_DNA"/>
</dbReference>
<evidence type="ECO:0000256" key="1">
    <source>
        <dbReference type="ARBA" id="ARBA00004651"/>
    </source>
</evidence>
<dbReference type="Pfam" id="PF09335">
    <property type="entry name" value="VTT_dom"/>
    <property type="match status" value="1"/>
</dbReference>
<dbReference type="OrthoDB" id="9813426at2"/>
<name>A0A2T1ENQ0_9CYAN</name>
<keyword evidence="10" id="KW-1185">Reference proteome</keyword>
<dbReference type="InterPro" id="IPR032818">
    <property type="entry name" value="DedA-like"/>
</dbReference>
<dbReference type="PANTHER" id="PTHR30353:SF0">
    <property type="entry name" value="TRANSMEMBRANE PROTEIN"/>
    <property type="match status" value="1"/>
</dbReference>
<evidence type="ECO:0000256" key="7">
    <source>
        <dbReference type="RuleBase" id="RU367016"/>
    </source>
</evidence>
<proteinExistence type="inferred from homology"/>
<dbReference type="GO" id="GO:0005886">
    <property type="term" value="C:plasma membrane"/>
    <property type="evidence" value="ECO:0007669"/>
    <property type="project" value="UniProtKB-SubCell"/>
</dbReference>
<sequence>MDDHLKQLLTSLGFWGGHLAIWAIVFAESGLFFGFFLPGDSLLFTAGILASQNFLSIQLLVLGAFICAVVGDNVGYVMGHKFGRRLFRKEDSWLFHKKHLITAQTFYDKHGKKTIVLARFMPIVRTFAPIVAGIGAMHYRTFIAYNLIGGFAWTFGITLLGYFLGKNIPDVDKYLLPIIGVIVVVSIAPSILHLYQENKLNKH</sequence>
<evidence type="ECO:0000259" key="8">
    <source>
        <dbReference type="Pfam" id="PF09335"/>
    </source>
</evidence>
<evidence type="ECO:0000313" key="10">
    <source>
        <dbReference type="Proteomes" id="UP000239576"/>
    </source>
</evidence>
<evidence type="ECO:0000256" key="3">
    <source>
        <dbReference type="ARBA" id="ARBA00022475"/>
    </source>
</evidence>
<reference evidence="10" key="1">
    <citation type="submission" date="2018-02" db="EMBL/GenBank/DDBJ databases">
        <authorList>
            <person name="Moore K."/>
            <person name="Momper L."/>
        </authorList>
    </citation>
    <scope>NUCLEOTIDE SEQUENCE [LARGE SCALE GENOMIC DNA]</scope>
    <source>
        <strain evidence="10">ULC18</strain>
    </source>
</reference>
<dbReference type="AlphaFoldDB" id="A0A2T1ENQ0"/>
<dbReference type="InterPro" id="IPR032816">
    <property type="entry name" value="VTT_dom"/>
</dbReference>
<feature type="domain" description="VTT" evidence="8">
    <location>
        <begin position="37"/>
        <end position="162"/>
    </location>
</feature>
<dbReference type="PANTHER" id="PTHR30353">
    <property type="entry name" value="INNER MEMBRANE PROTEIN DEDA-RELATED"/>
    <property type="match status" value="1"/>
</dbReference>
<feature type="transmembrane region" description="Helical" evidence="7">
    <location>
        <begin position="174"/>
        <end position="195"/>
    </location>
</feature>
<keyword evidence="6 7" id="KW-0472">Membrane</keyword>
<gene>
    <name evidence="9" type="ORF">C7B82_02585</name>
</gene>
<evidence type="ECO:0000256" key="5">
    <source>
        <dbReference type="ARBA" id="ARBA00022989"/>
    </source>
</evidence>
<keyword evidence="4 7" id="KW-0812">Transmembrane</keyword>
<dbReference type="RefSeq" id="WP_106254747.1">
    <property type="nucleotide sequence ID" value="NZ_CAWNSW010000073.1"/>
</dbReference>
<evidence type="ECO:0000256" key="4">
    <source>
        <dbReference type="ARBA" id="ARBA00022692"/>
    </source>
</evidence>
<comment type="subcellular location">
    <subcellularLocation>
        <location evidence="1 7">Cell membrane</location>
        <topology evidence="1 7">Multi-pass membrane protein</topology>
    </subcellularLocation>
</comment>
<evidence type="ECO:0000256" key="2">
    <source>
        <dbReference type="ARBA" id="ARBA00010792"/>
    </source>
</evidence>
<evidence type="ECO:0000313" key="9">
    <source>
        <dbReference type="EMBL" id="PSB34372.1"/>
    </source>
</evidence>
<feature type="transmembrane region" description="Helical" evidence="7">
    <location>
        <begin position="142"/>
        <end position="162"/>
    </location>
</feature>
<keyword evidence="3 7" id="KW-1003">Cell membrane</keyword>
<feature type="transmembrane region" description="Helical" evidence="7">
    <location>
        <begin position="57"/>
        <end position="79"/>
    </location>
</feature>
<comment type="similarity">
    <text evidence="2 7">Belongs to the DedA family.</text>
</comment>